<keyword evidence="1" id="KW-0812">Transmembrane</keyword>
<evidence type="ECO:0000256" key="1">
    <source>
        <dbReference type="SAM" id="Phobius"/>
    </source>
</evidence>
<dbReference type="KEGG" id="bvr:BVIR_1441"/>
<feature type="transmembrane region" description="Helical" evidence="1">
    <location>
        <begin position="28"/>
        <end position="49"/>
    </location>
</feature>
<protein>
    <submittedName>
        <fullName evidence="3">Uncharacterized protein</fullName>
    </submittedName>
</protein>
<proteinExistence type="predicted"/>
<keyword evidence="1" id="KW-1133">Transmembrane helix</keyword>
<keyword evidence="4" id="KW-1185">Reference proteome</keyword>
<keyword evidence="1" id="KW-0472">Membrane</keyword>
<evidence type="ECO:0000313" key="2">
    <source>
        <dbReference type="EMBL" id="BAS00909.1"/>
    </source>
</evidence>
<name>A0A0H5BQG5_BLAVI</name>
<dbReference type="RefSeq" id="WP_156331030.1">
    <property type="nucleotide sequence ID" value="NZ_AP014854.2"/>
</dbReference>
<accession>A0A0H5BQG5</accession>
<reference evidence="3" key="2">
    <citation type="submission" date="2015-11" db="EMBL/GenBank/DDBJ databases">
        <authorList>
            <person name="Zhang Y."/>
            <person name="Guo Z."/>
        </authorList>
    </citation>
    <scope>NUCLEOTIDE SEQUENCE</scope>
    <source>
        <strain evidence="3">1</strain>
    </source>
</reference>
<dbReference type="AlphaFoldDB" id="A0A0H5BQG5"/>
<sequence>MEPTRHPRKDPRLMTPAERIRAEEPWEMPALIGLCLFGIVGWAVITFGAG</sequence>
<gene>
    <name evidence="2" type="ORF">BV133_3315</name>
    <name evidence="3" type="ORF">BVIRIDIS_08860</name>
</gene>
<evidence type="ECO:0000313" key="3">
    <source>
        <dbReference type="EMBL" id="CUU41887.1"/>
    </source>
</evidence>
<reference evidence="2" key="1">
    <citation type="journal article" date="2015" name="Genome Announc.">
        <title>Complete Genome Sequence of the Bacteriochlorophyll b-Producing Photosynthetic Bacterium Blastochloris viridis.</title>
        <authorList>
            <person name="Tsukatani Y."/>
            <person name="Hirose Y."/>
            <person name="Harada J."/>
            <person name="Misawa N."/>
            <person name="Mori K."/>
            <person name="Inoue K."/>
            <person name="Tamiaki H."/>
        </authorList>
    </citation>
    <scope>NUCLEOTIDE SEQUENCE [LARGE SCALE GENOMIC DNA]</scope>
    <source>
        <strain evidence="2">DSM 133</strain>
    </source>
</reference>
<dbReference type="EMBL" id="LN907867">
    <property type="protein sequence ID" value="CUU41887.1"/>
    <property type="molecule type" value="Genomic_DNA"/>
</dbReference>
<organism evidence="3 4">
    <name type="scientific">Blastochloris viridis</name>
    <name type="common">Rhodopseudomonas viridis</name>
    <dbReference type="NCBI Taxonomy" id="1079"/>
    <lineage>
        <taxon>Bacteria</taxon>
        <taxon>Pseudomonadati</taxon>
        <taxon>Pseudomonadota</taxon>
        <taxon>Alphaproteobacteria</taxon>
        <taxon>Hyphomicrobiales</taxon>
        <taxon>Blastochloridaceae</taxon>
        <taxon>Blastochloris</taxon>
    </lineage>
</organism>
<dbReference type="Proteomes" id="UP000065734">
    <property type="component" value="Chromosome I"/>
</dbReference>
<evidence type="ECO:0000313" key="4">
    <source>
        <dbReference type="Proteomes" id="UP000065734"/>
    </source>
</evidence>
<dbReference type="EMBL" id="AP014854">
    <property type="protein sequence ID" value="BAS00909.1"/>
    <property type="molecule type" value="Genomic_DNA"/>
</dbReference>
<reference evidence="4" key="3">
    <citation type="journal article" date="2016" name="Genome Announc.">
        <title>Revised genome sequence of the purple photosynthetic bacterium Blastochloris viridis.</title>
        <authorList>
            <person name="Liu L.N."/>
            <person name="Faulkner M."/>
            <person name="Liu X."/>
            <person name="Huang F."/>
            <person name="Darby A.C."/>
            <person name="Hall N."/>
        </authorList>
    </citation>
    <scope>NUCLEOTIDE SEQUENCE [LARGE SCALE GENOMIC DNA]</scope>
    <source>
        <strain evidence="4">ATCC 19567 / DSM 133 / F</strain>
    </source>
</reference>